<evidence type="ECO:0000313" key="15">
    <source>
        <dbReference type="Proteomes" id="UP000265100"/>
    </source>
</evidence>
<reference evidence="15" key="2">
    <citation type="submission" date="2023-03" db="EMBL/GenBank/DDBJ databases">
        <authorList>
            <consortium name="Wellcome Sanger Institute Data Sharing"/>
        </authorList>
    </citation>
    <scope>NUCLEOTIDE SEQUENCE [LARGE SCALE GENOMIC DNA]</scope>
</reference>
<dbReference type="FunFam" id="3.40.50.620:FF:000058">
    <property type="entry name" value="Mitochondrial arginyl-tRNA synthetase"/>
    <property type="match status" value="1"/>
</dbReference>
<dbReference type="PANTHER" id="PTHR11956">
    <property type="entry name" value="ARGINYL-TRNA SYNTHETASE"/>
    <property type="match status" value="1"/>
</dbReference>
<dbReference type="SMART" id="SM00836">
    <property type="entry name" value="DALR_1"/>
    <property type="match status" value="1"/>
</dbReference>
<evidence type="ECO:0000256" key="5">
    <source>
        <dbReference type="ARBA" id="ARBA00022840"/>
    </source>
</evidence>
<dbReference type="EC" id="6.1.1.19" evidence="2"/>
<sequence>MACFFRRKIAEKLGRALQQSEDVFIPALTAVPVLKKQQGADFRLLIGTLRASGILPSSGDIQVQTENLATQLKQDNVVEHISAARGIINFKVNRKLLAQKLLEPFGNGENDKFGLNSELFNTLTTGTTLVEYSSPNIAKKFHAGHLRSTIIGNFIANLKQSLGNDVIRMNYLGDWGMQFGLLGAGFGQFGSPEKLKQNPLQHLFEVYVRVNKEAENNEDMKQAARDFFRQLEQHESHVVSLWQQFRDITVKEYQDIYERLGVHFDVYSGESFHQDQAQEVVQQLQSRGLLKTSEKGTGVVDLSPNRDMTNVCTVLRSDGTTLYITRDIAAAINRKEKYSFDEMIYVTDKSQENHFSQLFQILLAMGHSWADGCRHVSFGLVQGMKTRAGEVVFLEDVLDEARARMLNNMSQSNTTKELENPEDTAEKVGISALIIQDFKGPLQSDYKFNWDRMLQAQGDTGVFLQYTHARLCSLKQTNKGVEAVAFDPSLLSEQTCTAILQHLLRYDEVLYQSAQDLQPKHLVNFLLKLCHLIASAHRELPVKGSPEAVAQARLRLFSGACSVLANGMRILGITPVNKM</sequence>
<comment type="function">
    <text evidence="11">Catalyzes the attachment of arginine to tRNA(Arg) in a two-step reaction: arginine is first activated by ATP to form Arg-AMP and then transferred to the acceptor end of tRNA(Arg).</text>
</comment>
<dbReference type="GO" id="GO:0005739">
    <property type="term" value="C:mitochondrion"/>
    <property type="evidence" value="ECO:0007669"/>
    <property type="project" value="TreeGrafter"/>
</dbReference>
<comment type="similarity">
    <text evidence="1 12">Belongs to the class-I aminoacyl-tRNA synthetase family.</text>
</comment>
<dbReference type="InterPro" id="IPR001412">
    <property type="entry name" value="aa-tRNA-synth_I_CS"/>
</dbReference>
<evidence type="ECO:0000256" key="10">
    <source>
        <dbReference type="ARBA" id="ARBA00049339"/>
    </source>
</evidence>
<dbReference type="CDD" id="cd00671">
    <property type="entry name" value="ArgRS_core"/>
    <property type="match status" value="1"/>
</dbReference>
<dbReference type="InterPro" id="IPR036695">
    <property type="entry name" value="Arg-tRNA-synth_N_sf"/>
</dbReference>
<protein>
    <recommendedName>
        <fullName evidence="9">Probable arginine--tRNA ligase, mitochondrial</fullName>
        <ecNumber evidence="2">6.1.1.19</ecNumber>
    </recommendedName>
    <alternativeName>
        <fullName evidence="8">Arginyl-tRNA synthetase</fullName>
    </alternativeName>
</protein>
<keyword evidence="7 12" id="KW-0030">Aminoacyl-tRNA synthetase</keyword>
<dbReference type="RefSeq" id="XP_025998081.1">
    <property type="nucleotide sequence ID" value="XM_026142296.1"/>
</dbReference>
<dbReference type="GeneID" id="113006363"/>
<dbReference type="Bgee" id="ENSACLG00000025254">
    <property type="expression patterns" value="Expressed in brain and 8 other cell types or tissues"/>
</dbReference>
<dbReference type="PANTHER" id="PTHR11956:SF11">
    <property type="entry name" value="ARGININE--TRNA LIGASE, MITOCHONDRIAL-RELATED"/>
    <property type="match status" value="1"/>
</dbReference>
<evidence type="ECO:0000256" key="2">
    <source>
        <dbReference type="ARBA" id="ARBA00012837"/>
    </source>
</evidence>
<organism evidence="14 15">
    <name type="scientific">Astatotilapia calliptera</name>
    <name type="common">Eastern happy</name>
    <name type="synonym">Chromis callipterus</name>
    <dbReference type="NCBI Taxonomy" id="8154"/>
    <lineage>
        <taxon>Eukaryota</taxon>
        <taxon>Metazoa</taxon>
        <taxon>Chordata</taxon>
        <taxon>Craniata</taxon>
        <taxon>Vertebrata</taxon>
        <taxon>Euteleostomi</taxon>
        <taxon>Actinopterygii</taxon>
        <taxon>Neopterygii</taxon>
        <taxon>Teleostei</taxon>
        <taxon>Neoteleostei</taxon>
        <taxon>Acanthomorphata</taxon>
        <taxon>Ovalentaria</taxon>
        <taxon>Cichlomorphae</taxon>
        <taxon>Cichliformes</taxon>
        <taxon>Cichlidae</taxon>
        <taxon>African cichlids</taxon>
        <taxon>Pseudocrenilabrinae</taxon>
        <taxon>Haplochromini</taxon>
        <taxon>Astatotilapia</taxon>
    </lineage>
</organism>
<evidence type="ECO:0000256" key="7">
    <source>
        <dbReference type="ARBA" id="ARBA00023146"/>
    </source>
</evidence>
<dbReference type="InterPro" id="IPR014729">
    <property type="entry name" value="Rossmann-like_a/b/a_fold"/>
</dbReference>
<reference evidence="14" key="3">
    <citation type="submission" date="2025-08" db="UniProtKB">
        <authorList>
            <consortium name="Ensembl"/>
        </authorList>
    </citation>
    <scope>IDENTIFICATION</scope>
</reference>
<dbReference type="SUPFAM" id="SSF47323">
    <property type="entry name" value="Anticodon-binding domain of a subclass of class I aminoacyl-tRNA synthetases"/>
    <property type="match status" value="1"/>
</dbReference>
<evidence type="ECO:0000256" key="11">
    <source>
        <dbReference type="ARBA" id="ARBA00049595"/>
    </source>
</evidence>
<dbReference type="AlphaFoldDB" id="A0A3P8R722"/>
<dbReference type="SUPFAM" id="SSF52374">
    <property type="entry name" value="Nucleotidylyl transferase"/>
    <property type="match status" value="1"/>
</dbReference>
<dbReference type="NCBIfam" id="TIGR00456">
    <property type="entry name" value="argS"/>
    <property type="match status" value="1"/>
</dbReference>
<proteinExistence type="inferred from homology"/>
<dbReference type="Gene3D" id="3.30.1360.70">
    <property type="entry name" value="Arginyl tRNA synthetase N-terminal domain"/>
    <property type="match status" value="1"/>
</dbReference>
<keyword evidence="3 12" id="KW-0436">Ligase</keyword>
<dbReference type="PRINTS" id="PR01038">
    <property type="entry name" value="TRNASYNTHARG"/>
</dbReference>
<name>A0A3P8R722_ASTCA</name>
<evidence type="ECO:0000313" key="14">
    <source>
        <dbReference type="Ensembl" id="ENSACLP00000037274.1"/>
    </source>
</evidence>
<dbReference type="GeneTree" id="ENSGT00530000063407"/>
<evidence type="ECO:0000256" key="12">
    <source>
        <dbReference type="RuleBase" id="RU363038"/>
    </source>
</evidence>
<dbReference type="InterPro" id="IPR008909">
    <property type="entry name" value="DALR_anticod-bd"/>
</dbReference>
<dbReference type="FunFam" id="1.10.730.10:FF:000006">
    <property type="entry name" value="Arginyl-tRNA synthetase 2, mitochondrial"/>
    <property type="match status" value="1"/>
</dbReference>
<keyword evidence="15" id="KW-1185">Reference proteome</keyword>
<dbReference type="CDD" id="cd07956">
    <property type="entry name" value="Anticodon_Ia_Arg"/>
    <property type="match status" value="1"/>
</dbReference>
<dbReference type="GO" id="GO:0004814">
    <property type="term" value="F:arginine-tRNA ligase activity"/>
    <property type="evidence" value="ECO:0007669"/>
    <property type="project" value="UniProtKB-EC"/>
</dbReference>
<reference evidence="14" key="4">
    <citation type="submission" date="2025-09" db="UniProtKB">
        <authorList>
            <consortium name="Ensembl"/>
        </authorList>
    </citation>
    <scope>IDENTIFICATION</scope>
</reference>
<dbReference type="InterPro" id="IPR009080">
    <property type="entry name" value="tRNAsynth_Ia_anticodon-bd"/>
</dbReference>
<dbReference type="PROSITE" id="PS00178">
    <property type="entry name" value="AA_TRNA_LIGASE_I"/>
    <property type="match status" value="1"/>
</dbReference>
<dbReference type="Pfam" id="PF00750">
    <property type="entry name" value="tRNA-synt_1d"/>
    <property type="match status" value="1"/>
</dbReference>
<dbReference type="Ensembl" id="ENSACLT00000038155.2">
    <property type="protein sequence ID" value="ENSACLP00000037274.1"/>
    <property type="gene ID" value="ENSACLG00000025254.2"/>
</dbReference>
<feature type="domain" description="DALR anticodon binding" evidence="13">
    <location>
        <begin position="464"/>
        <end position="579"/>
    </location>
</feature>
<dbReference type="Gene3D" id="3.40.50.620">
    <property type="entry name" value="HUPs"/>
    <property type="match status" value="1"/>
</dbReference>
<comment type="catalytic activity">
    <reaction evidence="10">
        <text>tRNA(Arg) + L-arginine + ATP = L-arginyl-tRNA(Arg) + AMP + diphosphate</text>
        <dbReference type="Rhea" id="RHEA:20301"/>
        <dbReference type="Rhea" id="RHEA-COMP:9658"/>
        <dbReference type="Rhea" id="RHEA-COMP:9673"/>
        <dbReference type="ChEBI" id="CHEBI:30616"/>
        <dbReference type="ChEBI" id="CHEBI:32682"/>
        <dbReference type="ChEBI" id="CHEBI:33019"/>
        <dbReference type="ChEBI" id="CHEBI:78442"/>
        <dbReference type="ChEBI" id="CHEBI:78513"/>
        <dbReference type="ChEBI" id="CHEBI:456215"/>
        <dbReference type="EC" id="6.1.1.19"/>
    </reaction>
</comment>
<keyword evidence="4 12" id="KW-0547">Nucleotide-binding</keyword>
<dbReference type="OMA" id="YEFKWER"/>
<evidence type="ECO:0000256" key="4">
    <source>
        <dbReference type="ARBA" id="ARBA00022741"/>
    </source>
</evidence>
<dbReference type="STRING" id="8154.ENSACLP00000037274"/>
<keyword evidence="5 12" id="KW-0067">ATP-binding</keyword>
<evidence type="ECO:0000256" key="6">
    <source>
        <dbReference type="ARBA" id="ARBA00022917"/>
    </source>
</evidence>
<dbReference type="InterPro" id="IPR035684">
    <property type="entry name" value="ArgRS_core"/>
</dbReference>
<dbReference type="GO" id="GO:0032543">
    <property type="term" value="P:mitochondrial translation"/>
    <property type="evidence" value="ECO:0007669"/>
    <property type="project" value="TreeGrafter"/>
</dbReference>
<dbReference type="GO" id="GO:0005524">
    <property type="term" value="F:ATP binding"/>
    <property type="evidence" value="ECO:0007669"/>
    <property type="project" value="UniProtKB-KW"/>
</dbReference>
<dbReference type="Proteomes" id="UP000265100">
    <property type="component" value="Chromosome 15"/>
</dbReference>
<dbReference type="GO" id="GO:0006420">
    <property type="term" value="P:arginyl-tRNA aminoacylation"/>
    <property type="evidence" value="ECO:0007669"/>
    <property type="project" value="InterPro"/>
</dbReference>
<evidence type="ECO:0000259" key="13">
    <source>
        <dbReference type="SMART" id="SM00836"/>
    </source>
</evidence>
<evidence type="ECO:0000256" key="9">
    <source>
        <dbReference type="ARBA" id="ARBA00039495"/>
    </source>
</evidence>
<dbReference type="InterPro" id="IPR001278">
    <property type="entry name" value="Arg-tRNA-ligase"/>
</dbReference>
<reference evidence="14 15" key="1">
    <citation type="submission" date="2018-05" db="EMBL/GenBank/DDBJ databases">
        <authorList>
            <person name="Datahose"/>
        </authorList>
    </citation>
    <scope>NUCLEOTIDE SEQUENCE</scope>
</reference>
<evidence type="ECO:0000256" key="8">
    <source>
        <dbReference type="ARBA" id="ARBA00033033"/>
    </source>
</evidence>
<gene>
    <name evidence="14" type="primary">RARS2</name>
</gene>
<keyword evidence="6 12" id="KW-0648">Protein biosynthesis</keyword>
<dbReference type="Gene3D" id="1.10.730.10">
    <property type="entry name" value="Isoleucyl-tRNA Synthetase, Domain 1"/>
    <property type="match status" value="1"/>
</dbReference>
<evidence type="ECO:0000256" key="3">
    <source>
        <dbReference type="ARBA" id="ARBA00022598"/>
    </source>
</evidence>
<accession>A0A3P8R722</accession>
<evidence type="ECO:0000256" key="1">
    <source>
        <dbReference type="ARBA" id="ARBA00005594"/>
    </source>
</evidence>
<dbReference type="Pfam" id="PF05746">
    <property type="entry name" value="DALR_1"/>
    <property type="match status" value="1"/>
</dbReference>